<evidence type="ECO:0000256" key="1">
    <source>
        <dbReference type="ARBA" id="ARBA00009582"/>
    </source>
</evidence>
<dbReference type="PANTHER" id="PTHR12616">
    <property type="entry name" value="VACUOLAR PROTEIN SORTING VPS41"/>
    <property type="match status" value="1"/>
</dbReference>
<gene>
    <name evidence="7" type="primary">VPS41</name>
    <name evidence="7" type="ORF">H4219_004316</name>
</gene>
<dbReference type="PIRSF" id="PIRSF028921">
    <property type="entry name" value="VPS41"/>
    <property type="match status" value="1"/>
</dbReference>
<evidence type="ECO:0000256" key="2">
    <source>
        <dbReference type="ARBA" id="ARBA00022448"/>
    </source>
</evidence>
<dbReference type="InterPro" id="IPR016024">
    <property type="entry name" value="ARM-type_fold"/>
</dbReference>
<dbReference type="GO" id="GO:0034058">
    <property type="term" value="P:endosomal vesicle fusion"/>
    <property type="evidence" value="ECO:0007669"/>
    <property type="project" value="InterPro"/>
</dbReference>
<evidence type="ECO:0000313" key="7">
    <source>
        <dbReference type="EMBL" id="KAJ1915465.1"/>
    </source>
</evidence>
<dbReference type="PANTHER" id="PTHR12616:SF1">
    <property type="entry name" value="VACUOLAR PROTEIN SORTING-ASSOCIATED PROTEIN 41 HOMOLOG"/>
    <property type="match status" value="1"/>
</dbReference>
<dbReference type="GO" id="GO:0030897">
    <property type="term" value="C:HOPS complex"/>
    <property type="evidence" value="ECO:0007669"/>
    <property type="project" value="TreeGrafter"/>
</dbReference>
<dbReference type="Gene3D" id="2.130.10.10">
    <property type="entry name" value="YVTN repeat-like/Quinoprotein amine dehydrogenase"/>
    <property type="match status" value="1"/>
</dbReference>
<dbReference type="GO" id="GO:0005770">
    <property type="term" value="C:late endosome"/>
    <property type="evidence" value="ECO:0007669"/>
    <property type="project" value="TreeGrafter"/>
</dbReference>
<accession>A0A9W7ZWK9</accession>
<comment type="caution">
    <text evidence="7">The sequence shown here is derived from an EMBL/GenBank/DDBJ whole genome shotgun (WGS) entry which is preliminary data.</text>
</comment>
<feature type="region of interest" description="Disordered" evidence="5">
    <location>
        <begin position="1074"/>
        <end position="1157"/>
    </location>
</feature>
<dbReference type="SUPFAM" id="SSF50978">
    <property type="entry name" value="WD40 repeat-like"/>
    <property type="match status" value="1"/>
</dbReference>
<evidence type="ECO:0000256" key="5">
    <source>
        <dbReference type="SAM" id="MobiDB-lite"/>
    </source>
</evidence>
<reference evidence="7" key="1">
    <citation type="submission" date="2022-07" db="EMBL/GenBank/DDBJ databases">
        <title>Phylogenomic reconstructions and comparative analyses of Kickxellomycotina fungi.</title>
        <authorList>
            <person name="Reynolds N.K."/>
            <person name="Stajich J.E."/>
            <person name="Barry K."/>
            <person name="Grigoriev I.V."/>
            <person name="Crous P."/>
            <person name="Smith M.E."/>
        </authorList>
    </citation>
    <scope>NUCLEOTIDE SEQUENCE</scope>
    <source>
        <strain evidence="7">NBRC 100468</strain>
    </source>
</reference>
<comment type="similarity">
    <text evidence="1">Belongs to the VPS41 family.</text>
</comment>
<dbReference type="GO" id="GO:0016236">
    <property type="term" value="P:macroautophagy"/>
    <property type="evidence" value="ECO:0007669"/>
    <property type="project" value="TreeGrafter"/>
</dbReference>
<dbReference type="InterPro" id="IPR011990">
    <property type="entry name" value="TPR-like_helical_dom_sf"/>
</dbReference>
<dbReference type="InterPro" id="IPR057780">
    <property type="entry name" value="Beta-prop_Vps41"/>
</dbReference>
<keyword evidence="8" id="KW-1185">Reference proteome</keyword>
<dbReference type="OrthoDB" id="244107at2759"/>
<organism evidence="7 8">
    <name type="scientific">Mycoemilia scoparia</name>
    <dbReference type="NCBI Taxonomy" id="417184"/>
    <lineage>
        <taxon>Eukaryota</taxon>
        <taxon>Fungi</taxon>
        <taxon>Fungi incertae sedis</taxon>
        <taxon>Zoopagomycota</taxon>
        <taxon>Kickxellomycotina</taxon>
        <taxon>Kickxellomycetes</taxon>
        <taxon>Kickxellales</taxon>
        <taxon>Kickxellaceae</taxon>
        <taxon>Mycoemilia</taxon>
    </lineage>
</organism>
<evidence type="ECO:0000256" key="4">
    <source>
        <dbReference type="PROSITE-ProRule" id="PRU01006"/>
    </source>
</evidence>
<dbReference type="PROSITE" id="PS50236">
    <property type="entry name" value="CHCR"/>
    <property type="match status" value="1"/>
</dbReference>
<keyword evidence="3" id="KW-0653">Protein transport</keyword>
<feature type="compositionally biased region" description="Polar residues" evidence="5">
    <location>
        <begin position="1"/>
        <end position="14"/>
    </location>
</feature>
<feature type="domain" description="Vps41 beta-propeller" evidence="6">
    <location>
        <begin position="101"/>
        <end position="488"/>
    </location>
</feature>
<dbReference type="GO" id="GO:0009267">
    <property type="term" value="P:cellular response to starvation"/>
    <property type="evidence" value="ECO:0007669"/>
    <property type="project" value="TreeGrafter"/>
</dbReference>
<dbReference type="Proteomes" id="UP001150538">
    <property type="component" value="Unassembled WGS sequence"/>
</dbReference>
<dbReference type="Pfam" id="PF23556">
    <property type="entry name" value="TPR_Vps41"/>
    <property type="match status" value="1"/>
</dbReference>
<feature type="compositionally biased region" description="Polar residues" evidence="5">
    <location>
        <begin position="1125"/>
        <end position="1147"/>
    </location>
</feature>
<evidence type="ECO:0000259" key="6">
    <source>
        <dbReference type="Pfam" id="PF23411"/>
    </source>
</evidence>
<dbReference type="EMBL" id="JANBPU010000145">
    <property type="protein sequence ID" value="KAJ1915465.1"/>
    <property type="molecule type" value="Genomic_DNA"/>
</dbReference>
<dbReference type="SMART" id="SM00299">
    <property type="entry name" value="CLH"/>
    <property type="match status" value="1"/>
</dbReference>
<proteinExistence type="inferred from homology"/>
<dbReference type="InterPro" id="IPR045111">
    <property type="entry name" value="Vps41/Vps8"/>
</dbReference>
<feature type="region of interest" description="Disordered" evidence="5">
    <location>
        <begin position="1"/>
        <end position="102"/>
    </location>
</feature>
<evidence type="ECO:0000313" key="8">
    <source>
        <dbReference type="Proteomes" id="UP001150538"/>
    </source>
</evidence>
<dbReference type="InterPro" id="IPR036322">
    <property type="entry name" value="WD40_repeat_dom_sf"/>
</dbReference>
<feature type="compositionally biased region" description="Basic residues" evidence="5">
    <location>
        <begin position="1094"/>
        <end position="1103"/>
    </location>
</feature>
<dbReference type="InterPro" id="IPR015943">
    <property type="entry name" value="WD40/YVTN_repeat-like_dom_sf"/>
</dbReference>
<dbReference type="Gene3D" id="1.25.40.10">
    <property type="entry name" value="Tetratricopeptide repeat domain"/>
    <property type="match status" value="1"/>
</dbReference>
<feature type="repeat" description="CHCR" evidence="4">
    <location>
        <begin position="747"/>
        <end position="890"/>
    </location>
</feature>
<feature type="compositionally biased region" description="Acidic residues" evidence="5">
    <location>
        <begin position="50"/>
        <end position="61"/>
    </location>
</feature>
<dbReference type="SUPFAM" id="SSF48371">
    <property type="entry name" value="ARM repeat"/>
    <property type="match status" value="1"/>
</dbReference>
<dbReference type="InterPro" id="IPR016902">
    <property type="entry name" value="Vps41"/>
</dbReference>
<dbReference type="InterPro" id="IPR000547">
    <property type="entry name" value="Clathrin_H-chain/VPS_repeat"/>
</dbReference>
<dbReference type="Pfam" id="PF23411">
    <property type="entry name" value="Beta-prop_Vps41"/>
    <property type="match status" value="1"/>
</dbReference>
<sequence>MAINENNSNTSGINTPIAKEEKEEEDENDTLSERNNNNHNNSIGNLKPEVEEETGENDADNDNNIAGHHGEEYGYESEEYDDDNDDEEDDDDDDDDREPALKYKRFGPNINTILERDAASAITVSEKFLVVGTHWGKVYILDYEGNEVKSWTNIHNATVNCVSIDADNEFVASASDDGRVVINGLYVDEKVVADYRRPIKAVALDPRYKKSSRRRFVSGGMSGELVMREAKWRSNKYFIVHSGEGQIGAIKWQGDFIAWANDEGVRIYNSKTELQVAHIERPPHSPRPDLYKPHLEWNGPDSLIIGWGNFVQVVTIDVQKSYSMGTSGLSSAVSLVSGVTGGGGNGSSISSTLPDLAEIRTVFKTDFVVCGVVKFKEKFLVLSYDTDLLDAGPEAEGLVQVSNDDDSSLRRDASPPEMRIIDENLDEICSDMLEIDGYALYQANDYMFVPICRNIVQGKDKSKNEKDETSAEDQMWFILSPKQLIVVKPRGLKDHIEWLQEREMYIEALTCIDEAKSGSGEWARFADEIEPTQYLEIGNMGIYKLIEAGDYAKAASICSSVLSAQGIGDTKDKWEEYVFSFAECHALQNIAPYMPTESPKLSNTVYEMTIAFFLTSDTEQFYKLVQMWPHSIYDSSSVIIAAESQLSKAPEDENIKKALAQLYDCTNQPNKSLKYHLELHTPGVITRIKRENLYGAIQNKIVLLMENDKYNIIKELGDIKDEDDDKGQGEGTVEPTLKDFSQGEGVQLIADNPDAISPQTAVKQLIPVPSLLHVYLHVLLDKDPQLGAPFADLQVELYAEYNPELLLSFLRISNYYYLAKAFEICEMRDLVPEMVYLLGRMGDNHRALQLIIDQMGDVHKAIEFAKEQNDPDVWKDLLQYSKDKPEFIVALLKQCGNNIDTIRLIKEIPDGLEILGLKEALYHLFQDKRWNLDMARNCSQILENDSSALVQTSRSLRYRGINTAGADLCLLCQKTLDDMDQSSNILAFWCGHSFHDACLLHPDVIRKTDLLPQNNSRKRGQSGVFYSLEALYQKQSAGHLNIFEKLRKIVQDKMDKTLQLRQFGPPICPICSQSDSHNGMSSPSLSSISGTRGNARKWSRRNHDHTSNAGNKALKASPSGGDGNTAGQLSLSMQQAHAAGDNTQNNKELPPMVSLNI</sequence>
<keyword evidence="2" id="KW-0813">Transport</keyword>
<name>A0A9W7ZWK9_9FUNG</name>
<evidence type="ECO:0000256" key="3">
    <source>
        <dbReference type="ARBA" id="ARBA00022927"/>
    </source>
</evidence>
<protein>
    <submittedName>
        <fullName evidence="7">Vacuolar protein sorting-associated protein 41</fullName>
    </submittedName>
</protein>
<feature type="compositionally biased region" description="Acidic residues" evidence="5">
    <location>
        <begin position="73"/>
        <end position="97"/>
    </location>
</feature>
<dbReference type="AlphaFoldDB" id="A0A9W7ZWK9"/>
<dbReference type="GO" id="GO:0006623">
    <property type="term" value="P:protein targeting to vacuole"/>
    <property type="evidence" value="ECO:0007669"/>
    <property type="project" value="InterPro"/>
</dbReference>